<proteinExistence type="predicted"/>
<dbReference type="GO" id="GO:0003743">
    <property type="term" value="F:translation initiation factor activity"/>
    <property type="evidence" value="ECO:0007669"/>
    <property type="project" value="UniProtKB-KW"/>
</dbReference>
<sequence>MYQKQIFELLEERLEKKIPTNPSKTEFLYLFCEYIEKIEPKPPINTQRKRKGKGKGKQKQKEKERKEKKEKQKQKEKERKEKKEKEKEKEKTKEMETQIEIQTKTEKETIKERKKQTNHNLSKYIILKPNPGNFPYLNIHKENSYQKKYKIFKPFNKKAAFLPKSIQLRFAKGNSLFELIIYDKNDSNNFKKGYFQLFYTHFEIGTANEKIISYKYKEVPSSRIRNSKKDHSLFMIAIDKKINSNGNNNNNFSTNTNTNANTNTNTNTNKNTNENENENENETILCRTKNVQERNILCKLFAMYKWYNKKQPENIPIKGSILGISEEIEAINLRCLSNNQSKFKLNIFNFKTQKTENCVLLIELDKFSITIKKNSTKDSRDKNYLMCTFFWDEINLNFAISISNQSLFELWVEKSKGGSFYLQFFSDNPNLIIMICENLHLFQSNSLKIFTIKKQKMNYKKTKENVISITTNSEKSQILKRQLIQTPQKTQTSAQFQKNDQLQKQTEKKASTSKKKQQKQKLKSIIFKSLNSQNHILDNHINIAVNQSSNGTNQDKNKYNNNFDNNERNIKKQKQNQKQKQNKNTKKFFFFQQFKITEFNQFGQGLISQSVSNQTLFSNSSISPIVAPRGGHVQLKTKLISQLKKISKEKKISWNIEIIKEKAKKGKLVLIENGVIIKSFFKSSSKKHQMILNEQFSFNQKLFVHSKNSKRILFISKKKYRFVIDCDSIYNRDLLGNTFFLFRDRYLISTIFTSLTELLYFISPEQNQNVNTNSNDSDHYQKQTNNHHHHHHHHHNSHNNNHRHSRNNKFNNNNDEFLVINNNSIYFHPFSQHILTKTHKILKYNIKIYDSVEEVIGKATIIMTKKYFIIKFGRKIIISRHYSPFSKLFIFKNSLFCCLQVDELQSINISFSEKTDLLNFQQQFKAYRENVIQNITQPNCCYDIIIITVTSGAFKGYISLYCDCFIFYTVIGNIRCDYLPGTTLISISKQRLELIRIRLGNGYGSIRMEFLNENDSLDFRKSFEKYKHQKLSCSFGLYLSNTFNVIDKVTQQPIKLFFNSNKLFILRKIFEDKYIFNSFLIQNTQIFKSRSNNKLLIFELKNLQKKLRFNNNNNDGDGDKNDKNKNKNSKNNNNKNKNNRIKLLFQSNKKLLNFYHSFQNNSNQLSIIAENDGLLNNSLQKSNPQNNNNNNNNSNSNNSNTNTTTTNNNNNNNNNNNFKNNFNKNPNLLSNQDNNKNKRQEKTNRYNSYQKTIKNKYGKIISCYRINCYDIIKLKNLNQYGMIKLFEKGLIFNIYKNNSINNYLKYIKIQFCTLNMNLLKIKFIINKFTNKKKTIVKEFLIKFNHSKHKYHFIFQFFLQKSINLPFLRLNNPNNNENFLLYKIFPIFISKIKIAKTNQNYYKNLSSKKKKSTNNYKFTKFLSKINQKNNSNKSIKGIIKFLPTKIRIRINSKINDFKYQDIKIDNIKQSCFVKFENFRYFSIVLCFCDKNFAKDFERMFCYLKNQILRNPKYLIHKNNKESGKGDYNINSFTKMYSFNIQLLESNHNSDDNNLHNNQILQISLHPIQIIIKDLKNEKMNILSNFDDLNLKNYNLSDIAKITERVNIGKNIFKLKHPQIGKLLIKTENVQQHEELYKLLEKIQQKSREKIDLIVFKRHEETLIYNKTQQRIHQFSVLKQKKYNSSQLNFSIKNPGFNTFNIHNNLSNKSHNSKDHHNTGHHGENLHNNEIQKINKNNNLNNGSSNNYYYFNDNSQKNNHYLQVNDNKNIKNTRSKSLHFDEKDLDFTTDRTADNHQENASEIIKFNINNPIFRIKQWNDGMVFDQGKIHLKGLFTLKLEKQGIVNYELDIRSEIITHFKYKRVLKIILTDSLNYIFIFKNPKSRVDFCKEFYLLKEKTLRKKNSDESEDAF</sequence>
<feature type="region of interest" description="Disordered" evidence="3">
    <location>
        <begin position="489"/>
        <end position="519"/>
    </location>
</feature>
<comment type="caution">
    <text evidence="4">The sequence shown here is derived from an EMBL/GenBank/DDBJ whole genome shotgun (WGS) entry which is preliminary data.</text>
</comment>
<reference evidence="4" key="1">
    <citation type="submission" date="2022-08" db="EMBL/GenBank/DDBJ databases">
        <title>Novel sulfate-reducing endosymbionts in the free-living metamonad Anaeramoeba.</title>
        <authorList>
            <person name="Jerlstrom-Hultqvist J."/>
            <person name="Cepicka I."/>
            <person name="Gallot-Lavallee L."/>
            <person name="Salas-Leiva D."/>
            <person name="Curtis B.A."/>
            <person name="Zahonova K."/>
            <person name="Pipaliya S."/>
            <person name="Dacks J."/>
            <person name="Roger A.J."/>
        </authorList>
    </citation>
    <scope>NUCLEOTIDE SEQUENCE</scope>
    <source>
        <strain evidence="4">Schooner1</strain>
    </source>
</reference>
<feature type="compositionally biased region" description="Basic residues" evidence="3">
    <location>
        <begin position="785"/>
        <end position="807"/>
    </location>
</feature>
<feature type="region of interest" description="Disordered" evidence="3">
    <location>
        <begin position="1702"/>
        <end position="1723"/>
    </location>
</feature>
<feature type="region of interest" description="Disordered" evidence="3">
    <location>
        <begin position="1109"/>
        <end position="1140"/>
    </location>
</feature>
<feature type="compositionally biased region" description="Basic and acidic residues" evidence="3">
    <location>
        <begin position="59"/>
        <end position="96"/>
    </location>
</feature>
<name>A0ABQ8YTK0_9EUKA</name>
<keyword evidence="4" id="KW-0396">Initiation factor</keyword>
<feature type="region of interest" description="Disordered" evidence="3">
    <location>
        <begin position="1177"/>
        <end position="1248"/>
    </location>
</feature>
<feature type="compositionally biased region" description="Low complexity" evidence="3">
    <location>
        <begin position="247"/>
        <end position="274"/>
    </location>
</feature>
<evidence type="ECO:0000313" key="5">
    <source>
        <dbReference type="Proteomes" id="UP001150062"/>
    </source>
</evidence>
<keyword evidence="4" id="KW-0648">Protein biosynthesis</keyword>
<evidence type="ECO:0000256" key="2">
    <source>
        <dbReference type="ARBA" id="ARBA00023242"/>
    </source>
</evidence>
<comment type="subcellular location">
    <subcellularLocation>
        <location evidence="1">Nucleus</location>
    </subcellularLocation>
</comment>
<accession>A0ABQ8YTK0</accession>
<feature type="compositionally biased region" description="Basic and acidic residues" evidence="3">
    <location>
        <begin position="1710"/>
        <end position="1723"/>
    </location>
</feature>
<dbReference type="EMBL" id="JAOAOG010000119">
    <property type="protein sequence ID" value="KAJ6247926.1"/>
    <property type="molecule type" value="Genomic_DNA"/>
</dbReference>
<feature type="region of interest" description="Disordered" evidence="3">
    <location>
        <begin position="771"/>
        <end position="808"/>
    </location>
</feature>
<keyword evidence="5" id="KW-1185">Reference proteome</keyword>
<feature type="compositionally biased region" description="Basic and acidic residues" evidence="3">
    <location>
        <begin position="1235"/>
        <end position="1244"/>
    </location>
</feature>
<dbReference type="InterPro" id="IPR051219">
    <property type="entry name" value="Heterochromatin_chromo-domain"/>
</dbReference>
<keyword evidence="2" id="KW-0539">Nucleus</keyword>
<evidence type="ECO:0000313" key="4">
    <source>
        <dbReference type="EMBL" id="KAJ6247926.1"/>
    </source>
</evidence>
<dbReference type="Proteomes" id="UP001150062">
    <property type="component" value="Unassembled WGS sequence"/>
</dbReference>
<dbReference type="PANTHER" id="PTHR22812">
    <property type="entry name" value="CHROMOBOX PROTEIN"/>
    <property type="match status" value="1"/>
</dbReference>
<feature type="compositionally biased region" description="Low complexity" evidence="3">
    <location>
        <begin position="1177"/>
        <end position="1231"/>
    </location>
</feature>
<feature type="compositionally biased region" description="Low complexity" evidence="3">
    <location>
        <begin position="550"/>
        <end position="564"/>
    </location>
</feature>
<feature type="compositionally biased region" description="Basic residues" evidence="3">
    <location>
        <begin position="47"/>
        <end position="58"/>
    </location>
</feature>
<feature type="region of interest" description="Disordered" evidence="3">
    <location>
        <begin position="40"/>
        <end position="96"/>
    </location>
</feature>
<feature type="compositionally biased region" description="Polar residues" evidence="3">
    <location>
        <begin position="489"/>
        <end position="502"/>
    </location>
</feature>
<feature type="region of interest" description="Disordered" evidence="3">
    <location>
        <begin position="247"/>
        <end position="280"/>
    </location>
</feature>
<gene>
    <name evidence="4" type="ORF">M0813_18022</name>
</gene>
<evidence type="ECO:0000256" key="1">
    <source>
        <dbReference type="ARBA" id="ARBA00004123"/>
    </source>
</evidence>
<feature type="region of interest" description="Disordered" evidence="3">
    <location>
        <begin position="546"/>
        <end position="565"/>
    </location>
</feature>
<protein>
    <submittedName>
        <fullName evidence="4">Eukaryotic translation initiation factor 4 gamma</fullName>
    </submittedName>
</protein>
<organism evidence="4 5">
    <name type="scientific">Anaeramoeba flamelloides</name>
    <dbReference type="NCBI Taxonomy" id="1746091"/>
    <lineage>
        <taxon>Eukaryota</taxon>
        <taxon>Metamonada</taxon>
        <taxon>Anaeramoebidae</taxon>
        <taxon>Anaeramoeba</taxon>
    </lineage>
</organism>
<evidence type="ECO:0000256" key="3">
    <source>
        <dbReference type="SAM" id="MobiDB-lite"/>
    </source>
</evidence>